<dbReference type="SUPFAM" id="SSF53098">
    <property type="entry name" value="Ribonuclease H-like"/>
    <property type="match status" value="1"/>
</dbReference>
<dbReference type="InParanoid" id="A0A068VMP0"/>
<dbReference type="InterPro" id="IPR025724">
    <property type="entry name" value="GAG-pre-integrase_dom"/>
</dbReference>
<dbReference type="Pfam" id="PF22936">
    <property type="entry name" value="Pol_BBD"/>
    <property type="match status" value="1"/>
</dbReference>
<evidence type="ECO:0000259" key="2">
    <source>
        <dbReference type="PROSITE" id="PS50994"/>
    </source>
</evidence>
<dbReference type="PROSITE" id="PS50994">
    <property type="entry name" value="INTEGRASE"/>
    <property type="match status" value="1"/>
</dbReference>
<evidence type="ECO:0000313" key="4">
    <source>
        <dbReference type="Proteomes" id="UP000295252"/>
    </source>
</evidence>
<accession>A0A068VMP0</accession>
<dbReference type="InterPro" id="IPR001584">
    <property type="entry name" value="Integrase_cat-core"/>
</dbReference>
<evidence type="ECO:0000256" key="1">
    <source>
        <dbReference type="SAM" id="MobiDB-lite"/>
    </source>
</evidence>
<dbReference type="GO" id="GO:0015074">
    <property type="term" value="P:DNA integration"/>
    <property type="evidence" value="ECO:0007669"/>
    <property type="project" value="InterPro"/>
</dbReference>
<dbReference type="PANTHER" id="PTHR37610:SF40">
    <property type="entry name" value="OS01G0909600 PROTEIN"/>
    <property type="match status" value="1"/>
</dbReference>
<dbReference type="OMA" id="EWSANIA"/>
<dbReference type="PANTHER" id="PTHR37610">
    <property type="entry name" value="CCHC-TYPE DOMAIN-CONTAINING PROTEIN"/>
    <property type="match status" value="1"/>
</dbReference>
<feature type="region of interest" description="Disordered" evidence="1">
    <location>
        <begin position="192"/>
        <end position="218"/>
    </location>
</feature>
<dbReference type="Proteomes" id="UP000295252">
    <property type="component" value="Unassembled WGS sequence"/>
</dbReference>
<proteinExistence type="predicted"/>
<protein>
    <submittedName>
        <fullName evidence="3">DH200=94 genomic scaffold, scaffold_7498</fullName>
    </submittedName>
</protein>
<keyword evidence="4" id="KW-1185">Reference proteome</keyword>
<gene>
    <name evidence="3" type="ORF">GSCOC_T00009843001</name>
</gene>
<name>A0A068VMP0_COFCA</name>
<sequence length="633" mass="71467">METALYAKGKAGFIDGSLEVPDLKSPDFQRWKKNDAMVRAWLRNSLAKDIQESVVYTGTAREIWTEICERYGQSNAPRLYKIKKEFFNMFQGDGQPLTQYYTKFKTLWQELQICDPLPYCKCEAAKDHLLRREKEKALQFLLGLNGNFDRLRSNVLSMEPTPSLSKLFSLALQEEQSFVRVNEQTSHSLEGAAFAAKTDRRGNENTRSQAPRSRSSKRCEHCKKMGHLKEECFEIIGYPANWKNNQQSKCGNRGGGKNNSGQMQIYGNIAATDHQFINPSEKSQSQQPLGLTMDHYNKLMQILGPPNHDNEALANFAGKCNSFHNSWILDTGASNHMVGDKSILDNVKCISSYPNVRIANGSSLPVTHVGNAYLTPNINLKNVICVPGFKFNLLSIAKATKELNCSATFLLDSCFFQDLCTRMLIGVGRLRDGVYQLEGGHGLASLSVTESDATLWHMHLGHPSFSRLKLISSIPFPSNFNHICDVCHRAKQTRLSFSNSNKKSVKPFALIHVDLWGAYSVSSLSGAHYFLTIVDDFSRCTWVFLLKNKFQAYDFLTMFCQSTQTQFGYPVQVVRSDNGSEFVSGTMRVFLLVKGLTIKPLVLILHNKMGEWSANIATFLRLREHCVFKPIYL</sequence>
<dbReference type="Pfam" id="PF00665">
    <property type="entry name" value="rve"/>
    <property type="match status" value="1"/>
</dbReference>
<evidence type="ECO:0000313" key="3">
    <source>
        <dbReference type="EMBL" id="CDP21887.1"/>
    </source>
</evidence>
<dbReference type="AlphaFoldDB" id="A0A068VMP0"/>
<reference evidence="4" key="1">
    <citation type="journal article" date="2014" name="Science">
        <title>The coffee genome provides insight into the convergent evolution of caffeine biosynthesis.</title>
        <authorList>
            <person name="Denoeud F."/>
            <person name="Carretero-Paulet L."/>
            <person name="Dereeper A."/>
            <person name="Droc G."/>
            <person name="Guyot R."/>
            <person name="Pietrella M."/>
            <person name="Zheng C."/>
            <person name="Alberti A."/>
            <person name="Anthony F."/>
            <person name="Aprea G."/>
            <person name="Aury J.M."/>
            <person name="Bento P."/>
            <person name="Bernard M."/>
            <person name="Bocs S."/>
            <person name="Campa C."/>
            <person name="Cenci A."/>
            <person name="Combes M.C."/>
            <person name="Crouzillat D."/>
            <person name="Da Silva C."/>
            <person name="Daddiego L."/>
            <person name="De Bellis F."/>
            <person name="Dussert S."/>
            <person name="Garsmeur O."/>
            <person name="Gayraud T."/>
            <person name="Guignon V."/>
            <person name="Jahn K."/>
            <person name="Jamilloux V."/>
            <person name="Joet T."/>
            <person name="Labadie K."/>
            <person name="Lan T."/>
            <person name="Leclercq J."/>
            <person name="Lepelley M."/>
            <person name="Leroy T."/>
            <person name="Li L.T."/>
            <person name="Librado P."/>
            <person name="Lopez L."/>
            <person name="Munoz A."/>
            <person name="Noel B."/>
            <person name="Pallavicini A."/>
            <person name="Perrotta G."/>
            <person name="Poncet V."/>
            <person name="Pot D."/>
            <person name="Priyono X."/>
            <person name="Rigoreau M."/>
            <person name="Rouard M."/>
            <person name="Rozas J."/>
            <person name="Tranchant-Dubreuil C."/>
            <person name="VanBuren R."/>
            <person name="Zhang Q."/>
            <person name="Andrade A.C."/>
            <person name="Argout X."/>
            <person name="Bertrand B."/>
            <person name="de Kochko A."/>
            <person name="Graziosi G."/>
            <person name="Henry R.J."/>
            <person name="Jayarama X."/>
            <person name="Ming R."/>
            <person name="Nagai C."/>
            <person name="Rounsley S."/>
            <person name="Sankoff D."/>
            <person name="Giuliano G."/>
            <person name="Albert V.A."/>
            <person name="Wincker P."/>
            <person name="Lashermes P."/>
        </authorList>
    </citation>
    <scope>NUCLEOTIDE SEQUENCE [LARGE SCALE GENOMIC DNA]</scope>
    <source>
        <strain evidence="4">cv. DH200-94</strain>
    </source>
</reference>
<dbReference type="Gene3D" id="3.30.420.10">
    <property type="entry name" value="Ribonuclease H-like superfamily/Ribonuclease H"/>
    <property type="match status" value="1"/>
</dbReference>
<dbReference type="OrthoDB" id="1748682at2759"/>
<feature type="domain" description="Integrase catalytic" evidence="2">
    <location>
        <begin position="503"/>
        <end position="596"/>
    </location>
</feature>
<dbReference type="Gramene" id="CDP21887">
    <property type="protein sequence ID" value="CDP21887"/>
    <property type="gene ID" value="GSCOC_T00009843001"/>
</dbReference>
<organism evidence="3 4">
    <name type="scientific">Coffea canephora</name>
    <name type="common">Robusta coffee</name>
    <dbReference type="NCBI Taxonomy" id="49390"/>
    <lineage>
        <taxon>Eukaryota</taxon>
        <taxon>Viridiplantae</taxon>
        <taxon>Streptophyta</taxon>
        <taxon>Embryophyta</taxon>
        <taxon>Tracheophyta</taxon>
        <taxon>Spermatophyta</taxon>
        <taxon>Magnoliopsida</taxon>
        <taxon>eudicotyledons</taxon>
        <taxon>Gunneridae</taxon>
        <taxon>Pentapetalae</taxon>
        <taxon>asterids</taxon>
        <taxon>lamiids</taxon>
        <taxon>Gentianales</taxon>
        <taxon>Rubiaceae</taxon>
        <taxon>Ixoroideae</taxon>
        <taxon>Gardenieae complex</taxon>
        <taxon>Bertiereae - Coffeeae clade</taxon>
        <taxon>Coffeeae</taxon>
        <taxon>Coffea</taxon>
    </lineage>
</organism>
<dbReference type="Pfam" id="PF14223">
    <property type="entry name" value="Retrotran_gag_2"/>
    <property type="match status" value="1"/>
</dbReference>
<dbReference type="InterPro" id="IPR036397">
    <property type="entry name" value="RNaseH_sf"/>
</dbReference>
<dbReference type="Pfam" id="PF13976">
    <property type="entry name" value="gag_pre-integrs"/>
    <property type="match status" value="1"/>
</dbReference>
<dbReference type="InterPro" id="IPR012337">
    <property type="entry name" value="RNaseH-like_sf"/>
</dbReference>
<dbReference type="InterPro" id="IPR054722">
    <property type="entry name" value="PolX-like_BBD"/>
</dbReference>
<dbReference type="EMBL" id="HG746582">
    <property type="protein sequence ID" value="CDP21887.1"/>
    <property type="molecule type" value="Genomic_DNA"/>
</dbReference>
<dbReference type="PhylomeDB" id="A0A068VMP0"/>
<dbReference type="STRING" id="49390.A0A068VMP0"/>
<dbReference type="GO" id="GO:0003676">
    <property type="term" value="F:nucleic acid binding"/>
    <property type="evidence" value="ECO:0007669"/>
    <property type="project" value="InterPro"/>
</dbReference>